<dbReference type="EMBL" id="JAIOIU010000013">
    <property type="protein sequence ID" value="MBZ0158688.1"/>
    <property type="molecule type" value="Genomic_DNA"/>
</dbReference>
<dbReference type="AlphaFoldDB" id="A0AAJ1AFY7"/>
<evidence type="ECO:0008006" key="3">
    <source>
        <dbReference type="Google" id="ProtNLM"/>
    </source>
</evidence>
<proteinExistence type="predicted"/>
<dbReference type="Proteomes" id="UP001197609">
    <property type="component" value="Unassembled WGS sequence"/>
</dbReference>
<name>A0AAJ1AFY7_9BACT</name>
<accession>A0AAJ1AFY7</accession>
<reference evidence="1 2" key="1">
    <citation type="journal article" date="2021" name="bioRxiv">
        <title>Unraveling nitrogen, sulfur and carbon metabolic pathways and microbial community transcriptional responses to substrate deprivation and toxicity stresses in a bioreactor mimicking anoxic brackish coastal sediment conditions.</title>
        <authorList>
            <person name="Martins P.D."/>
            <person name="Echeveste M.J."/>
            <person name="Arshad A."/>
            <person name="Kurth J."/>
            <person name="Ouboter H."/>
            <person name="Jetten M.S.M."/>
            <person name="Welte C.U."/>
        </authorList>
    </citation>
    <scope>NUCLEOTIDE SEQUENCE [LARGE SCALE GENOMIC DNA]</scope>
    <source>
        <strain evidence="1">MAG_38</strain>
    </source>
</reference>
<evidence type="ECO:0000313" key="1">
    <source>
        <dbReference type="EMBL" id="MBZ0158688.1"/>
    </source>
</evidence>
<organism evidence="1 2">
    <name type="scientific">Candidatus Methylomirabilis tolerans</name>
    <dbReference type="NCBI Taxonomy" id="3123416"/>
    <lineage>
        <taxon>Bacteria</taxon>
        <taxon>Candidatus Methylomirabilota</taxon>
        <taxon>Candidatus Methylomirabilia</taxon>
        <taxon>Candidatus Methylomirabilales</taxon>
        <taxon>Candidatus Methylomirabilaceae</taxon>
        <taxon>Candidatus Methylomirabilis</taxon>
    </lineage>
</organism>
<comment type="caution">
    <text evidence="1">The sequence shown here is derived from an EMBL/GenBank/DDBJ whole genome shotgun (WGS) entry which is preliminary data.</text>
</comment>
<protein>
    <recommendedName>
        <fullName evidence="3">KOW domain-containing protein</fullName>
    </recommendedName>
</protein>
<gene>
    <name evidence="1" type="ORF">K8G79_00825</name>
</gene>
<evidence type="ECO:0000313" key="2">
    <source>
        <dbReference type="Proteomes" id="UP001197609"/>
    </source>
</evidence>
<sequence length="378" mass="40578">MAHSYTPGLRMAPRTVVRKRRILPIPGQVLVREGQAVTATTVIAQTELPGKVHAVNVVNLLGIVPQEIRRYMLKREGDAVRADEPLAENKPFIKWMKVQVPSPITGTIETVSEVTGQVFLREPPRPLALTAYLDGHVAEIFPDQGATVETTCSLVQGIFGIGGETVGVITVAAGPEDELTPERITDAHRGMILVGGSLIGRDGFARAQQIGVAAIVVGGIHDLDLKQLLGRDLGVAITGTEQIGFSLIITEGFGRIAMARRTFDLLASKAGQRASCSGATQIRAGVIRPEVIVPLSERSTFDVQRSTEETSGVGGGLRVGDQIRIIREPYFGRICKVAALPADLRFLPTGSKARVLEAELDDGQQIIIPRANVELLET</sequence>